<sequence>MKSINVLITCSNIHVKNMIDCLKNNYEGTQVNVYCVNSVEWDLPKEGECDGAFVVPKVSDESYFPTLLELCKKLNVDVVFPVTSIDLDAMADHKEEFEKHGIHISVTSPESMKIANDKITLHKMFGEYMPKQIVAKDVSELMRFSDSINSSICCKVANMCGGRGFAVVDNEKCVDVNLFHRFGKKHYISFGQLCQIVDKQDHEVIVQEYKNGLDYSVSVLADHGEVTHICGYVGYVLEFGSMMYAEIKPNEQAYDIARTICKKLKIDGNVCFDFILEEDGKVTLLEINPRVNASLNFVSNAGCNMFYLRCKQLLGYEYENDQKEINVGFKMKKYFETRYFI</sequence>
<proteinExistence type="predicted"/>
<dbReference type="Proteomes" id="UP001165444">
    <property type="component" value="Unassembled WGS sequence"/>
</dbReference>
<dbReference type="Pfam" id="PF15632">
    <property type="entry name" value="ATPgrasp_Ter"/>
    <property type="match status" value="1"/>
</dbReference>
<dbReference type="Gene3D" id="3.40.50.20">
    <property type="match status" value="1"/>
</dbReference>
<dbReference type="InterPro" id="IPR048764">
    <property type="entry name" value="PylC_N"/>
</dbReference>
<dbReference type="InterPro" id="IPR011761">
    <property type="entry name" value="ATP-grasp"/>
</dbReference>
<dbReference type="RefSeq" id="WP_243326203.1">
    <property type="nucleotide sequence ID" value="NZ_JAKZMM010000043.1"/>
</dbReference>
<evidence type="ECO:0000256" key="1">
    <source>
        <dbReference type="PROSITE-ProRule" id="PRU00409"/>
    </source>
</evidence>
<organism evidence="3 4">
    <name type="scientific">Parabacteroides faecalis</name>
    <dbReference type="NCBI Taxonomy" id="2924040"/>
    <lineage>
        <taxon>Bacteria</taxon>
        <taxon>Pseudomonadati</taxon>
        <taxon>Bacteroidota</taxon>
        <taxon>Bacteroidia</taxon>
        <taxon>Bacteroidales</taxon>
        <taxon>Tannerellaceae</taxon>
        <taxon>Parabacteroides</taxon>
    </lineage>
</organism>
<reference evidence="3 4" key="1">
    <citation type="submission" date="2022-03" db="EMBL/GenBank/DDBJ databases">
        <title>Parabacteroides sp. nov. isolated from swine feces.</title>
        <authorList>
            <person name="Bak J.E."/>
        </authorList>
    </citation>
    <scope>NUCLEOTIDE SEQUENCE [LARGE SCALE GENOMIC DNA]</scope>
    <source>
        <strain evidence="3 4">AGMB00274</strain>
    </source>
</reference>
<evidence type="ECO:0000313" key="3">
    <source>
        <dbReference type="EMBL" id="MCJ2381793.1"/>
    </source>
</evidence>
<keyword evidence="1" id="KW-0067">ATP-binding</keyword>
<dbReference type="Gene3D" id="3.30.470.20">
    <property type="entry name" value="ATP-grasp fold, B domain"/>
    <property type="match status" value="1"/>
</dbReference>
<dbReference type="InterPro" id="IPR005479">
    <property type="entry name" value="CPAse_ATP-bd"/>
</dbReference>
<dbReference type="PROSITE" id="PS50975">
    <property type="entry name" value="ATP_GRASP"/>
    <property type="match status" value="1"/>
</dbReference>
<dbReference type="PROSITE" id="PS00867">
    <property type="entry name" value="CPSASE_2"/>
    <property type="match status" value="1"/>
</dbReference>
<protein>
    <submittedName>
        <fullName evidence="3">ATP-grasp domain-containing protein</fullName>
    </submittedName>
</protein>
<gene>
    <name evidence="3" type="ORF">MUN53_14465</name>
</gene>
<comment type="caution">
    <text evidence="3">The sequence shown here is derived from an EMBL/GenBank/DDBJ whole genome shotgun (WGS) entry which is preliminary data.</text>
</comment>
<evidence type="ECO:0000259" key="2">
    <source>
        <dbReference type="PROSITE" id="PS50975"/>
    </source>
</evidence>
<accession>A0ABT0C456</accession>
<dbReference type="SUPFAM" id="SSF56059">
    <property type="entry name" value="Glutathione synthetase ATP-binding domain-like"/>
    <property type="match status" value="1"/>
</dbReference>
<dbReference type="EMBL" id="JAKZMM010000043">
    <property type="protein sequence ID" value="MCJ2381793.1"/>
    <property type="molecule type" value="Genomic_DNA"/>
</dbReference>
<dbReference type="Pfam" id="PF21360">
    <property type="entry name" value="PylC-like_N"/>
    <property type="match status" value="1"/>
</dbReference>
<evidence type="ECO:0000313" key="4">
    <source>
        <dbReference type="Proteomes" id="UP001165444"/>
    </source>
</evidence>
<name>A0ABT0C456_9BACT</name>
<keyword evidence="1" id="KW-0547">Nucleotide-binding</keyword>
<feature type="domain" description="ATP-grasp" evidence="2">
    <location>
        <begin position="119"/>
        <end position="314"/>
    </location>
</feature>
<keyword evidence="4" id="KW-1185">Reference proteome</keyword>